<accession>A0A4C1X0S4</accession>
<feature type="compositionally biased region" description="Polar residues" evidence="1">
    <location>
        <begin position="165"/>
        <end position="179"/>
    </location>
</feature>
<dbReference type="EMBL" id="BGZK01000681">
    <property type="protein sequence ID" value="GBP55905.1"/>
    <property type="molecule type" value="Genomic_DNA"/>
</dbReference>
<comment type="caution">
    <text evidence="2">The sequence shown here is derived from an EMBL/GenBank/DDBJ whole genome shotgun (WGS) entry which is preliminary data.</text>
</comment>
<evidence type="ECO:0000313" key="2">
    <source>
        <dbReference type="EMBL" id="GBP55905.1"/>
    </source>
</evidence>
<sequence>MKAQQWCTPVGIFKMVGPDHTWSTNILSRANIDATSHRARISWARAKRPTTISKDATTQIMLQKSRRYIDHDAIGAITASTLRMGPDMGLRAGSINIKDARSIFFIHAGETVDKKINNTQTSPYKSASCPRERRQFNKKGFLIEITVTGAPRRARAPPRHVRQSMPPTTSPDLASSTTS</sequence>
<gene>
    <name evidence="2" type="ORF">EVAR_43697_1</name>
</gene>
<dbReference type="Proteomes" id="UP000299102">
    <property type="component" value="Unassembled WGS sequence"/>
</dbReference>
<dbReference type="AlphaFoldDB" id="A0A4C1X0S4"/>
<feature type="region of interest" description="Disordered" evidence="1">
    <location>
        <begin position="149"/>
        <end position="179"/>
    </location>
</feature>
<keyword evidence="3" id="KW-1185">Reference proteome</keyword>
<organism evidence="2 3">
    <name type="scientific">Eumeta variegata</name>
    <name type="common">Bagworm moth</name>
    <name type="synonym">Eumeta japonica</name>
    <dbReference type="NCBI Taxonomy" id="151549"/>
    <lineage>
        <taxon>Eukaryota</taxon>
        <taxon>Metazoa</taxon>
        <taxon>Ecdysozoa</taxon>
        <taxon>Arthropoda</taxon>
        <taxon>Hexapoda</taxon>
        <taxon>Insecta</taxon>
        <taxon>Pterygota</taxon>
        <taxon>Neoptera</taxon>
        <taxon>Endopterygota</taxon>
        <taxon>Lepidoptera</taxon>
        <taxon>Glossata</taxon>
        <taxon>Ditrysia</taxon>
        <taxon>Tineoidea</taxon>
        <taxon>Psychidae</taxon>
        <taxon>Oiketicinae</taxon>
        <taxon>Eumeta</taxon>
    </lineage>
</organism>
<evidence type="ECO:0000256" key="1">
    <source>
        <dbReference type="SAM" id="MobiDB-lite"/>
    </source>
</evidence>
<feature type="compositionally biased region" description="Basic residues" evidence="1">
    <location>
        <begin position="152"/>
        <end position="162"/>
    </location>
</feature>
<proteinExistence type="predicted"/>
<evidence type="ECO:0000313" key="3">
    <source>
        <dbReference type="Proteomes" id="UP000299102"/>
    </source>
</evidence>
<reference evidence="2 3" key="1">
    <citation type="journal article" date="2019" name="Commun. Biol.">
        <title>The bagworm genome reveals a unique fibroin gene that provides high tensile strength.</title>
        <authorList>
            <person name="Kono N."/>
            <person name="Nakamura H."/>
            <person name="Ohtoshi R."/>
            <person name="Tomita M."/>
            <person name="Numata K."/>
            <person name="Arakawa K."/>
        </authorList>
    </citation>
    <scope>NUCLEOTIDE SEQUENCE [LARGE SCALE GENOMIC DNA]</scope>
</reference>
<name>A0A4C1X0S4_EUMVA</name>
<protein>
    <submittedName>
        <fullName evidence="2">Uncharacterized protein</fullName>
    </submittedName>
</protein>